<dbReference type="Pfam" id="PF13640">
    <property type="entry name" value="2OG-FeII_Oxy_3"/>
    <property type="match status" value="1"/>
</dbReference>
<dbReference type="Gene3D" id="2.60.120.620">
    <property type="entry name" value="q2cbj1_9rhob like domain"/>
    <property type="match status" value="1"/>
</dbReference>
<name>A0A382GER1_9ZZZZ</name>
<sequence>MFDSVEIIYEDNFFSRDRDCLIKDLPIDNRVFVFDDYLPRTLHHWVDSYIKTQNFWSKTNEVRGDSPTGLPHHSLWGATFFRKDYELDTDVSPRQTYMAKWLDRKIQTDFGFKWVRLQYMGLNSQTMGQDGTCHMDADRDDAYSLSFLYYTNTFWNPNWGGALRLYSEQFYSGIKEDMDEFEIGRVDFKPNRLLIFDGR</sequence>
<dbReference type="AlphaFoldDB" id="A0A382GER1"/>
<proteinExistence type="predicted"/>
<feature type="domain" description="Prolyl 4-hydroxylase alpha subunit Fe(2+) 2OG dioxygenase" evidence="1">
    <location>
        <begin position="127"/>
        <end position="197"/>
    </location>
</feature>
<evidence type="ECO:0000259" key="1">
    <source>
        <dbReference type="Pfam" id="PF13640"/>
    </source>
</evidence>
<protein>
    <recommendedName>
        <fullName evidence="1">Prolyl 4-hydroxylase alpha subunit Fe(2+) 2OG dioxygenase domain-containing protein</fullName>
    </recommendedName>
</protein>
<organism evidence="2">
    <name type="scientific">marine metagenome</name>
    <dbReference type="NCBI Taxonomy" id="408172"/>
    <lineage>
        <taxon>unclassified sequences</taxon>
        <taxon>metagenomes</taxon>
        <taxon>ecological metagenomes</taxon>
    </lineage>
</organism>
<dbReference type="EMBL" id="UINC01054871">
    <property type="protein sequence ID" value="SVB73097.1"/>
    <property type="molecule type" value="Genomic_DNA"/>
</dbReference>
<dbReference type="InterPro" id="IPR044862">
    <property type="entry name" value="Pro_4_hyd_alph_FE2OG_OXY"/>
</dbReference>
<evidence type="ECO:0000313" key="2">
    <source>
        <dbReference type="EMBL" id="SVB73097.1"/>
    </source>
</evidence>
<gene>
    <name evidence="2" type="ORF">METZ01_LOCUS225951</name>
</gene>
<feature type="non-terminal residue" evidence="2">
    <location>
        <position position="199"/>
    </location>
</feature>
<accession>A0A382GER1</accession>
<reference evidence="2" key="1">
    <citation type="submission" date="2018-05" db="EMBL/GenBank/DDBJ databases">
        <authorList>
            <person name="Lanie J.A."/>
            <person name="Ng W.-L."/>
            <person name="Kazmierczak K.M."/>
            <person name="Andrzejewski T.M."/>
            <person name="Davidsen T.M."/>
            <person name="Wayne K.J."/>
            <person name="Tettelin H."/>
            <person name="Glass J.I."/>
            <person name="Rusch D."/>
            <person name="Podicherti R."/>
            <person name="Tsui H.-C.T."/>
            <person name="Winkler M.E."/>
        </authorList>
    </citation>
    <scope>NUCLEOTIDE SEQUENCE</scope>
</reference>